<dbReference type="RefSeq" id="WP_124844164.1">
    <property type="nucleotide sequence ID" value="NZ_RQZG01000006.1"/>
</dbReference>
<dbReference type="EMBL" id="RQZG01000006">
    <property type="protein sequence ID" value="RRD05393.1"/>
    <property type="molecule type" value="Genomic_DNA"/>
</dbReference>
<comment type="caution">
    <text evidence="2">The sequence shown here is derived from an EMBL/GenBank/DDBJ whole genome shotgun (WGS) entry which is preliminary data.</text>
</comment>
<evidence type="ECO:0000313" key="2">
    <source>
        <dbReference type="EMBL" id="RRD05393.1"/>
    </source>
</evidence>
<evidence type="ECO:0000313" key="3">
    <source>
        <dbReference type="Proteomes" id="UP000280819"/>
    </source>
</evidence>
<dbReference type="Proteomes" id="UP000280819">
    <property type="component" value="Unassembled WGS sequence"/>
</dbReference>
<reference evidence="2 3" key="1">
    <citation type="submission" date="2018-11" db="EMBL/GenBank/DDBJ databases">
        <title>Genomes From Bacteria Associated with the Canine Oral Cavity: a Test Case for Automated Genome-Based Taxonomic Assignment.</title>
        <authorList>
            <person name="Coil D.A."/>
            <person name="Jospin G."/>
            <person name="Darling A.E."/>
            <person name="Wallis C."/>
            <person name="Davis I.J."/>
            <person name="Harris S."/>
            <person name="Eisen J.A."/>
            <person name="Holcombe L.J."/>
            <person name="O'Flynn C."/>
        </authorList>
    </citation>
    <scope>NUCLEOTIDE SEQUENCE [LARGE SCALE GENOMIC DNA]</scope>
    <source>
        <strain evidence="2 3">OH887_COT-365</strain>
    </source>
</reference>
<feature type="signal peptide" evidence="1">
    <location>
        <begin position="1"/>
        <end position="27"/>
    </location>
</feature>
<evidence type="ECO:0000256" key="1">
    <source>
        <dbReference type="SAM" id="SignalP"/>
    </source>
</evidence>
<dbReference type="AlphaFoldDB" id="A0A3P1TAB1"/>
<name>A0A3P1TAB1_9ACTN</name>
<organism evidence="2 3">
    <name type="scientific">Arachnia propionica</name>
    <dbReference type="NCBI Taxonomy" id="1750"/>
    <lineage>
        <taxon>Bacteria</taxon>
        <taxon>Bacillati</taxon>
        <taxon>Actinomycetota</taxon>
        <taxon>Actinomycetes</taxon>
        <taxon>Propionibacteriales</taxon>
        <taxon>Propionibacteriaceae</taxon>
        <taxon>Arachnia</taxon>
    </lineage>
</organism>
<proteinExistence type="predicted"/>
<gene>
    <name evidence="2" type="ORF">EII34_06575</name>
</gene>
<feature type="chain" id="PRO_5018282445" evidence="1">
    <location>
        <begin position="28"/>
        <end position="315"/>
    </location>
</feature>
<accession>A0A3P1TAB1</accession>
<keyword evidence="1" id="KW-0732">Signal</keyword>
<sequence length="315" mass="34863">MIHRFSRTALVLISALAVGAATLPAHADQDVPAPGTNTVETLIEDMTLENEIVLGKPNGSSPGRQYRGVNAMGNDPRGTNTPGYWRDALVDPDYGDDDLWTAISPWMFIEPTDDNEAVNTRVHIGQIRLNILRKSTNRWHTVQIHSLDGALYPVHLTGNQVEVPSLRRVGNAIEVLPPTKSKDGLYHGWGQLVGYPTWDIKAVHVKVDAKLVVGEESLPDDRDRAQYLIQVGADYYPNKEARVGDAKLQLFDPEDPTNKEAYYSYLPGVGLSRAKLVTNQWRTFNFVTLNEAKAEVAPNKGIDAAELRQNPPPLN</sequence>
<protein>
    <submittedName>
        <fullName evidence="2">Uncharacterized protein</fullName>
    </submittedName>
</protein>
<dbReference type="OrthoDB" id="1433682at2"/>